<name>A0ABS8C2F2_9ALTE</name>
<protein>
    <submittedName>
        <fullName evidence="1">Uncharacterized protein</fullName>
    </submittedName>
</protein>
<gene>
    <name evidence="1" type="ORF">JAO78_006660</name>
</gene>
<organism evidence="1 2">
    <name type="scientific">Alishewanella maricola</name>
    <dbReference type="NCBI Taxonomy" id="2795740"/>
    <lineage>
        <taxon>Bacteria</taxon>
        <taxon>Pseudomonadati</taxon>
        <taxon>Pseudomonadota</taxon>
        <taxon>Gammaproteobacteria</taxon>
        <taxon>Alteromonadales</taxon>
        <taxon>Alteromonadaceae</taxon>
        <taxon>Alishewanella</taxon>
    </lineage>
</organism>
<dbReference type="RefSeq" id="WP_226750584.1">
    <property type="nucleotide sequence ID" value="NZ_JAEINI020000003.1"/>
</dbReference>
<reference evidence="1 2" key="1">
    <citation type="submission" date="2021-10" db="EMBL/GenBank/DDBJ databases">
        <title>Alishewanella koreense sp. nov. isolated from seawater of southwestern coast in South Korea and the proposal for the reclassification of Rheinheimera perlucida and Rheinheimera tuosuensis as Arsukibacterium perlucida and Arsukibacterium tuosuensis.</title>
        <authorList>
            <person name="Kim K.H."/>
            <person name="Ruan W."/>
            <person name="Kim K.R."/>
            <person name="Baek J.H."/>
            <person name="Jeon C.O."/>
        </authorList>
    </citation>
    <scope>NUCLEOTIDE SEQUENCE [LARGE SCALE GENOMIC DNA]</scope>
    <source>
        <strain evidence="1 2">16-MA</strain>
    </source>
</reference>
<dbReference type="Proteomes" id="UP000633814">
    <property type="component" value="Unassembled WGS sequence"/>
</dbReference>
<sequence>MLPLSLIKVTVTDLEYVIKYLLLLCHSKRSIENNNPIHNSYNRISLFYLGLRVEKAMLFLNGLDFIEEVDNVCEDLDKLITWIFPLAEIQKLKTAIRQNRHQSKYWSPVFHKYHGESNKPVIIAARERVTETLQQ</sequence>
<proteinExistence type="predicted"/>
<accession>A0ABS8C2F2</accession>
<keyword evidence="2" id="KW-1185">Reference proteome</keyword>
<dbReference type="EMBL" id="JAEINI020000003">
    <property type="protein sequence ID" value="MCB5226493.1"/>
    <property type="molecule type" value="Genomic_DNA"/>
</dbReference>
<comment type="caution">
    <text evidence="1">The sequence shown here is derived from an EMBL/GenBank/DDBJ whole genome shotgun (WGS) entry which is preliminary data.</text>
</comment>
<evidence type="ECO:0000313" key="2">
    <source>
        <dbReference type="Proteomes" id="UP000633814"/>
    </source>
</evidence>
<evidence type="ECO:0000313" key="1">
    <source>
        <dbReference type="EMBL" id="MCB5226493.1"/>
    </source>
</evidence>